<comment type="caution">
    <text evidence="1">The sequence shown here is derived from an EMBL/GenBank/DDBJ whole genome shotgun (WGS) entry which is preliminary data.</text>
</comment>
<proteinExistence type="predicted"/>
<dbReference type="EMBL" id="BPLQ01013462">
    <property type="protein sequence ID" value="GIY72228.1"/>
    <property type="molecule type" value="Genomic_DNA"/>
</dbReference>
<dbReference type="AlphaFoldDB" id="A0AAV4VRY1"/>
<protein>
    <submittedName>
        <fullName evidence="1">Uncharacterized protein</fullName>
    </submittedName>
</protein>
<evidence type="ECO:0000313" key="1">
    <source>
        <dbReference type="EMBL" id="GIY72228.1"/>
    </source>
</evidence>
<name>A0AAV4VRY1_9ARAC</name>
<gene>
    <name evidence="1" type="ORF">CDAR_219091</name>
</gene>
<dbReference type="Proteomes" id="UP001054837">
    <property type="component" value="Unassembled WGS sequence"/>
</dbReference>
<accession>A0AAV4VRY1</accession>
<organism evidence="1 2">
    <name type="scientific">Caerostris darwini</name>
    <dbReference type="NCBI Taxonomy" id="1538125"/>
    <lineage>
        <taxon>Eukaryota</taxon>
        <taxon>Metazoa</taxon>
        <taxon>Ecdysozoa</taxon>
        <taxon>Arthropoda</taxon>
        <taxon>Chelicerata</taxon>
        <taxon>Arachnida</taxon>
        <taxon>Araneae</taxon>
        <taxon>Araneomorphae</taxon>
        <taxon>Entelegynae</taxon>
        <taxon>Araneoidea</taxon>
        <taxon>Araneidae</taxon>
        <taxon>Caerostris</taxon>
    </lineage>
</organism>
<keyword evidence="2" id="KW-1185">Reference proteome</keyword>
<sequence length="162" mass="18368">MHSVVILAWASFQTDFKDISHRHSEADLVRYHGNQSAVDASLPWQHNGVNFSDAFNSLFKQISKTYLTLGRCHGNQPAVDASLPWQHNGIFSNRFKDISHRHSEVDLIRCHGNQPAVDESLPWQHSGSNFSDAFNRWIHLLKTRILAGKNLIKGSLFIPEAI</sequence>
<evidence type="ECO:0000313" key="2">
    <source>
        <dbReference type="Proteomes" id="UP001054837"/>
    </source>
</evidence>
<reference evidence="1 2" key="1">
    <citation type="submission" date="2021-06" db="EMBL/GenBank/DDBJ databases">
        <title>Caerostris darwini draft genome.</title>
        <authorList>
            <person name="Kono N."/>
            <person name="Arakawa K."/>
        </authorList>
    </citation>
    <scope>NUCLEOTIDE SEQUENCE [LARGE SCALE GENOMIC DNA]</scope>
</reference>